<evidence type="ECO:0000259" key="7">
    <source>
        <dbReference type="Pfam" id="PF00482"/>
    </source>
</evidence>
<keyword evidence="2" id="KW-1003">Cell membrane</keyword>
<keyword evidence="9" id="KW-1185">Reference proteome</keyword>
<reference evidence="8 9" key="1">
    <citation type="submission" date="2016-06" db="EMBL/GenBank/DDBJ databases">
        <title>Genome sequencing of Cryobacterium arcticum PAMC 27867.</title>
        <authorList>
            <person name="Lee J."/>
            <person name="Kim O.-S."/>
        </authorList>
    </citation>
    <scope>NUCLEOTIDE SEQUENCE [LARGE SCALE GENOMIC DNA]</scope>
    <source>
        <strain evidence="8 9">PAMC 27867</strain>
    </source>
</reference>
<keyword evidence="5 6" id="KW-0472">Membrane</keyword>
<evidence type="ECO:0000256" key="4">
    <source>
        <dbReference type="ARBA" id="ARBA00022989"/>
    </source>
</evidence>
<organism evidence="8 9">
    <name type="scientific">Cryobacterium arcticum</name>
    <dbReference type="NCBI Taxonomy" id="670052"/>
    <lineage>
        <taxon>Bacteria</taxon>
        <taxon>Bacillati</taxon>
        <taxon>Actinomycetota</taxon>
        <taxon>Actinomycetes</taxon>
        <taxon>Micrococcales</taxon>
        <taxon>Microbacteriaceae</taxon>
        <taxon>Cryobacterium</taxon>
    </lineage>
</organism>
<keyword evidence="3 6" id="KW-0812">Transmembrane</keyword>
<evidence type="ECO:0000256" key="6">
    <source>
        <dbReference type="SAM" id="Phobius"/>
    </source>
</evidence>
<evidence type="ECO:0000256" key="3">
    <source>
        <dbReference type="ARBA" id="ARBA00022692"/>
    </source>
</evidence>
<dbReference type="OrthoDB" id="3267562at2"/>
<comment type="subcellular location">
    <subcellularLocation>
        <location evidence="1">Cell membrane</location>
        <topology evidence="1">Multi-pass membrane protein</topology>
    </subcellularLocation>
</comment>
<feature type="transmembrane region" description="Helical" evidence="6">
    <location>
        <begin position="179"/>
        <end position="196"/>
    </location>
</feature>
<feature type="transmembrane region" description="Helical" evidence="6">
    <location>
        <begin position="202"/>
        <end position="220"/>
    </location>
</feature>
<sequence length="362" mass="37620">MTRRAAAANPIDEVARIAERLAVLLAAGVSPVSAWDYLVPPAGVDPPQRPSRGILMLRALGRRTAPRHGPPGRTPVGRFGRWLGRAPVDAGSRAVLLAAARAAHAGESVSEAIAHEARQLPTQPADAWRALAAAWEVATQAGAPLAGCLRDLAGAFRDLGQLHRDLAVALTGPRATARMVLVLPLVALLFGALLGFDTVHTLFFTGPGLGCLAAGLLLMLGASRWNRALVATAGAQLTAPGLELDLTAIGMAGGGSIDRARDMARQSAERFGLRPVHTEIAADTVIERVLELSARAGIPAGELLRSEADQARRDARSAGRQRGESLGVALMIPLGVCVLPAFMLVGVAPLLLSVLSSTLTGF</sequence>
<feature type="transmembrane region" description="Helical" evidence="6">
    <location>
        <begin position="326"/>
        <end position="352"/>
    </location>
</feature>
<dbReference type="PANTHER" id="PTHR35007">
    <property type="entry name" value="INTEGRAL MEMBRANE PROTEIN-RELATED"/>
    <property type="match status" value="1"/>
</dbReference>
<feature type="domain" description="Type II secretion system protein GspF" evidence="7">
    <location>
        <begin position="93"/>
        <end position="190"/>
    </location>
</feature>
<evidence type="ECO:0000256" key="5">
    <source>
        <dbReference type="ARBA" id="ARBA00023136"/>
    </source>
</evidence>
<dbReference type="EMBL" id="CP016282">
    <property type="protein sequence ID" value="ANP71482.1"/>
    <property type="molecule type" value="Genomic_DNA"/>
</dbReference>
<proteinExistence type="predicted"/>
<evidence type="ECO:0000256" key="1">
    <source>
        <dbReference type="ARBA" id="ARBA00004651"/>
    </source>
</evidence>
<dbReference type="STRING" id="670052.PA27867_0513"/>
<evidence type="ECO:0000256" key="2">
    <source>
        <dbReference type="ARBA" id="ARBA00022475"/>
    </source>
</evidence>
<evidence type="ECO:0000313" key="9">
    <source>
        <dbReference type="Proteomes" id="UP000092582"/>
    </source>
</evidence>
<name>A0A1B1BFW8_9MICO</name>
<dbReference type="Proteomes" id="UP000092582">
    <property type="component" value="Chromosome 1"/>
</dbReference>
<dbReference type="RefSeq" id="WP_084020596.1">
    <property type="nucleotide sequence ID" value="NZ_CP016282.1"/>
</dbReference>
<accession>A0A1B1BFW8</accession>
<dbReference type="KEGG" id="cart:PA27867_0513"/>
<keyword evidence="4 6" id="KW-1133">Transmembrane helix</keyword>
<protein>
    <submittedName>
        <fullName evidence="8">Integral membrane protein</fullName>
    </submittedName>
</protein>
<dbReference type="AlphaFoldDB" id="A0A1B1BFW8"/>
<gene>
    <name evidence="8" type="ORF">PA27867_0513</name>
</gene>
<dbReference type="InterPro" id="IPR018076">
    <property type="entry name" value="T2SS_GspF_dom"/>
</dbReference>
<dbReference type="Pfam" id="PF00482">
    <property type="entry name" value="T2SSF"/>
    <property type="match status" value="1"/>
</dbReference>
<evidence type="ECO:0000313" key="8">
    <source>
        <dbReference type="EMBL" id="ANP71482.1"/>
    </source>
</evidence>
<dbReference type="PANTHER" id="PTHR35007:SF4">
    <property type="entry name" value="CONSERVED TRANSMEMBRANE PROTEIN-RELATED"/>
    <property type="match status" value="1"/>
</dbReference>
<dbReference type="GO" id="GO:0005886">
    <property type="term" value="C:plasma membrane"/>
    <property type="evidence" value="ECO:0007669"/>
    <property type="project" value="UniProtKB-SubCell"/>
</dbReference>